<proteinExistence type="predicted"/>
<keyword evidence="3" id="KW-1185">Reference proteome</keyword>
<feature type="transmembrane region" description="Helical" evidence="1">
    <location>
        <begin position="6"/>
        <end position="27"/>
    </location>
</feature>
<keyword evidence="1" id="KW-0472">Membrane</keyword>
<sequence>MLSAWWVWAVAGILLLIAEAFTAGAILLGFGLGALIIAIVLLVGGPVAAALAGSVPLMLLCFAVLSLISWIVMRRVLGVRKGQVKVWTRDINED</sequence>
<dbReference type="RefSeq" id="WP_108782328.1">
    <property type="nucleotide sequence ID" value="NZ_OMKW01000002.1"/>
</dbReference>
<dbReference type="OrthoDB" id="7745385at2"/>
<name>A0A2R8AC59_9RHOB</name>
<evidence type="ECO:0008006" key="4">
    <source>
        <dbReference type="Google" id="ProtNLM"/>
    </source>
</evidence>
<reference evidence="2 3" key="1">
    <citation type="submission" date="2018-03" db="EMBL/GenBank/DDBJ databases">
        <authorList>
            <person name="Keele B.F."/>
        </authorList>
    </citation>
    <scope>NUCLEOTIDE SEQUENCE [LARGE SCALE GENOMIC DNA]</scope>
    <source>
        <strain evidence="2 3">CeCT 8812</strain>
    </source>
</reference>
<evidence type="ECO:0000256" key="1">
    <source>
        <dbReference type="SAM" id="Phobius"/>
    </source>
</evidence>
<dbReference type="EMBL" id="OMKW01000002">
    <property type="protein sequence ID" value="SPF29650.1"/>
    <property type="molecule type" value="Genomic_DNA"/>
</dbReference>
<organism evidence="2 3">
    <name type="scientific">Pontivivens insulae</name>
    <dbReference type="NCBI Taxonomy" id="1639689"/>
    <lineage>
        <taxon>Bacteria</taxon>
        <taxon>Pseudomonadati</taxon>
        <taxon>Pseudomonadota</taxon>
        <taxon>Alphaproteobacteria</taxon>
        <taxon>Rhodobacterales</taxon>
        <taxon>Paracoccaceae</taxon>
        <taxon>Pontivivens</taxon>
    </lineage>
</organism>
<protein>
    <recommendedName>
        <fullName evidence="4">NfeD-like C-terminal domain-containing protein</fullName>
    </recommendedName>
</protein>
<feature type="transmembrane region" description="Helical" evidence="1">
    <location>
        <begin position="57"/>
        <end position="77"/>
    </location>
</feature>
<evidence type="ECO:0000313" key="2">
    <source>
        <dbReference type="EMBL" id="SPF29650.1"/>
    </source>
</evidence>
<feature type="transmembrane region" description="Helical" evidence="1">
    <location>
        <begin position="32"/>
        <end position="51"/>
    </location>
</feature>
<accession>A0A2R8AC59</accession>
<evidence type="ECO:0000313" key="3">
    <source>
        <dbReference type="Proteomes" id="UP000244932"/>
    </source>
</evidence>
<dbReference type="AlphaFoldDB" id="A0A2R8AC59"/>
<keyword evidence="1" id="KW-0812">Transmembrane</keyword>
<gene>
    <name evidence="2" type="ORF">POI8812_01966</name>
</gene>
<dbReference type="Proteomes" id="UP000244932">
    <property type="component" value="Unassembled WGS sequence"/>
</dbReference>
<keyword evidence="1" id="KW-1133">Transmembrane helix</keyword>